<feature type="transmembrane region" description="Helical" evidence="1">
    <location>
        <begin position="27"/>
        <end position="58"/>
    </location>
</feature>
<feature type="transmembrane region" description="Helical" evidence="1">
    <location>
        <begin position="180"/>
        <end position="201"/>
    </location>
</feature>
<evidence type="ECO:0000256" key="1">
    <source>
        <dbReference type="SAM" id="Phobius"/>
    </source>
</evidence>
<evidence type="ECO:0000313" key="4">
    <source>
        <dbReference type="Proteomes" id="UP000241788"/>
    </source>
</evidence>
<accession>A0A1N6Y5R5</accession>
<keyword evidence="1" id="KW-0472">Membrane</keyword>
<dbReference type="InterPro" id="IPR025196">
    <property type="entry name" value="DUF4126"/>
</dbReference>
<dbReference type="Pfam" id="PF13548">
    <property type="entry name" value="DUF4126"/>
    <property type="match status" value="1"/>
</dbReference>
<dbReference type="AlphaFoldDB" id="A0A1N6Y5R5"/>
<keyword evidence="4" id="KW-1185">Reference proteome</keyword>
<feature type="domain" description="DUF4126" evidence="2">
    <location>
        <begin position="29"/>
        <end position="197"/>
    </location>
</feature>
<organism evidence="3 4">
    <name type="scientific">Solilutibacter tolerans</name>
    <dbReference type="NCBI Taxonomy" id="1604334"/>
    <lineage>
        <taxon>Bacteria</taxon>
        <taxon>Pseudomonadati</taxon>
        <taxon>Pseudomonadota</taxon>
        <taxon>Gammaproteobacteria</taxon>
        <taxon>Lysobacterales</taxon>
        <taxon>Lysobacteraceae</taxon>
        <taxon>Solilutibacter</taxon>
    </lineage>
</organism>
<sequence>MVLFGLLGLPEVDLPSISMGSMSEAHVFAIGILLAWLAGIRVYLTVFGVGIAGAMGWIDLPQALQATESPWVLGVSGALAIAEFFADKIPGVDSGWDLLHTLLRVPAGAFLAAAAMSPDGSLGPGVLAAGAGVTLTSHFLKSTTRAALNTSPEPVTNWTASVGEDVMTVGGLALAFSHPWIALAIVVTVTVVFALLVWWVWRKLARGARRLLDPQPATDAPPLDPPR</sequence>
<proteinExistence type="predicted"/>
<dbReference type="Proteomes" id="UP000241788">
    <property type="component" value="Unassembled WGS sequence"/>
</dbReference>
<dbReference type="STRING" id="1604334.SAMN05421546_2385"/>
<evidence type="ECO:0000259" key="2">
    <source>
        <dbReference type="Pfam" id="PF13548"/>
    </source>
</evidence>
<evidence type="ECO:0000313" key="3">
    <source>
        <dbReference type="EMBL" id="SIR09866.1"/>
    </source>
</evidence>
<keyword evidence="1" id="KW-1133">Transmembrane helix</keyword>
<name>A0A1N6Y5R5_9GAMM</name>
<protein>
    <recommendedName>
        <fullName evidence="2">DUF4126 domain-containing protein</fullName>
    </recommendedName>
</protein>
<dbReference type="EMBL" id="FTLW01000006">
    <property type="protein sequence ID" value="SIR09866.1"/>
    <property type="molecule type" value="Genomic_DNA"/>
</dbReference>
<reference evidence="4" key="1">
    <citation type="submission" date="2017-01" db="EMBL/GenBank/DDBJ databases">
        <authorList>
            <person name="Varghese N."/>
            <person name="Submissions S."/>
        </authorList>
    </citation>
    <scope>NUCLEOTIDE SEQUENCE [LARGE SCALE GENOMIC DNA]</scope>
    <source>
        <strain evidence="4">UM1</strain>
    </source>
</reference>
<gene>
    <name evidence="3" type="ORF">SAMN05421546_2385</name>
</gene>
<keyword evidence="1" id="KW-0812">Transmembrane</keyword>